<evidence type="ECO:0000256" key="1">
    <source>
        <dbReference type="ARBA" id="ARBA00006484"/>
    </source>
</evidence>
<accession>A0A2T5MIQ0</accession>
<dbReference type="PROSITE" id="PS00061">
    <property type="entry name" value="ADH_SHORT"/>
    <property type="match status" value="1"/>
</dbReference>
<reference evidence="2 3" key="1">
    <citation type="submission" date="2018-04" db="EMBL/GenBank/DDBJ databases">
        <title>Novel species isolated from glacier.</title>
        <authorList>
            <person name="Liu Q."/>
            <person name="Xin Y.-H."/>
        </authorList>
    </citation>
    <scope>NUCLEOTIDE SEQUENCE [LARGE SCALE GENOMIC DNA]</scope>
    <source>
        <strain evidence="2 3">GT1R17</strain>
    </source>
</reference>
<gene>
    <name evidence="2" type="ORF">CJD38_07405</name>
</gene>
<evidence type="ECO:0000313" key="3">
    <source>
        <dbReference type="Proteomes" id="UP000244248"/>
    </source>
</evidence>
<proteinExistence type="inferred from homology"/>
<dbReference type="PANTHER" id="PTHR43943">
    <property type="entry name" value="DEHYDROGENASE/REDUCTASE (SDR FAMILY) MEMBER 4"/>
    <property type="match status" value="1"/>
</dbReference>
<keyword evidence="3" id="KW-1185">Reference proteome</keyword>
<dbReference type="OrthoDB" id="9803333at2"/>
<comment type="caution">
    <text evidence="2">The sequence shown here is derived from an EMBL/GenBank/DDBJ whole genome shotgun (WGS) entry which is preliminary data.</text>
</comment>
<dbReference type="FunFam" id="3.40.50.720:FF:000084">
    <property type="entry name" value="Short-chain dehydrogenase reductase"/>
    <property type="match status" value="1"/>
</dbReference>
<dbReference type="InterPro" id="IPR002347">
    <property type="entry name" value="SDR_fam"/>
</dbReference>
<dbReference type="CDD" id="cd05233">
    <property type="entry name" value="SDR_c"/>
    <property type="match status" value="1"/>
</dbReference>
<dbReference type="Gene3D" id="3.40.50.720">
    <property type="entry name" value="NAD(P)-binding Rossmann-like Domain"/>
    <property type="match status" value="1"/>
</dbReference>
<protein>
    <submittedName>
        <fullName evidence="2">Short-chain dehydrogenase</fullName>
    </submittedName>
</protein>
<dbReference type="EMBL" id="QANS01000002">
    <property type="protein sequence ID" value="PTU32463.1"/>
    <property type="molecule type" value="Genomic_DNA"/>
</dbReference>
<dbReference type="InterPro" id="IPR020904">
    <property type="entry name" value="Sc_DH/Rdtase_CS"/>
</dbReference>
<dbReference type="AlphaFoldDB" id="A0A2T5MIQ0"/>
<dbReference type="Proteomes" id="UP000244248">
    <property type="component" value="Unassembled WGS sequence"/>
</dbReference>
<sequence>MDSSNAASKLFDLTGKIALVTGASRGIGESIAKTLAAHGAHVIVSSRKAPDCERVAEEIRAAGGNAEVRACHIGEMDQVQNIFAEIEAAHGRLDILVNNAAANPYFGSILDTDLGAFQKTVDVNIRGYFFMCALGGKLMKKSGGGSIVNVASVNGVIPGDFQGIYSITKASVISMTKAFAKECAGMGIRVNALLPGATDTKFASALVKNEAILKQAMAHVPMRRVAAPDEMAGAVLYLVSPSASYTTGACLVVDGGYLTA</sequence>
<dbReference type="PRINTS" id="PR00080">
    <property type="entry name" value="SDRFAMILY"/>
</dbReference>
<dbReference type="PRINTS" id="PR00081">
    <property type="entry name" value="GDHRDH"/>
</dbReference>
<dbReference type="Pfam" id="PF13561">
    <property type="entry name" value="adh_short_C2"/>
    <property type="match status" value="1"/>
</dbReference>
<name>A0A2T5MIQ0_9GAMM</name>
<evidence type="ECO:0000313" key="2">
    <source>
        <dbReference type="EMBL" id="PTU32463.1"/>
    </source>
</evidence>
<dbReference type="PANTHER" id="PTHR43943:SF2">
    <property type="entry name" value="DEHYDROGENASE_REDUCTASE 4"/>
    <property type="match status" value="1"/>
</dbReference>
<dbReference type="RefSeq" id="WP_107939660.1">
    <property type="nucleotide sequence ID" value="NZ_QANS01000002.1"/>
</dbReference>
<dbReference type="InterPro" id="IPR036291">
    <property type="entry name" value="NAD(P)-bd_dom_sf"/>
</dbReference>
<dbReference type="SUPFAM" id="SSF51735">
    <property type="entry name" value="NAD(P)-binding Rossmann-fold domains"/>
    <property type="match status" value="1"/>
</dbReference>
<organism evidence="2 3">
    <name type="scientific">Stenotrophobium rhamnosiphilum</name>
    <dbReference type="NCBI Taxonomy" id="2029166"/>
    <lineage>
        <taxon>Bacteria</taxon>
        <taxon>Pseudomonadati</taxon>
        <taxon>Pseudomonadota</taxon>
        <taxon>Gammaproteobacteria</taxon>
        <taxon>Nevskiales</taxon>
        <taxon>Nevskiaceae</taxon>
        <taxon>Stenotrophobium</taxon>
    </lineage>
</organism>
<comment type="similarity">
    <text evidence="1">Belongs to the short-chain dehydrogenases/reductases (SDR) family.</text>
</comment>
<dbReference type="NCBIfam" id="NF005446">
    <property type="entry name" value="PRK07035.1"/>
    <property type="match status" value="1"/>
</dbReference>
<dbReference type="NCBIfam" id="NF005559">
    <property type="entry name" value="PRK07231.1"/>
    <property type="match status" value="1"/>
</dbReference>